<gene>
    <name evidence="2" type="ORF">J9309_11760</name>
</gene>
<keyword evidence="1" id="KW-0812">Transmembrane</keyword>
<organism evidence="2 3">
    <name type="scientific">Faecalibacter bovis</name>
    <dbReference type="NCBI Taxonomy" id="2898187"/>
    <lineage>
        <taxon>Bacteria</taxon>
        <taxon>Pseudomonadati</taxon>
        <taxon>Bacteroidota</taxon>
        <taxon>Flavobacteriia</taxon>
        <taxon>Flavobacteriales</taxon>
        <taxon>Weeksellaceae</taxon>
        <taxon>Faecalibacter</taxon>
    </lineage>
</organism>
<dbReference type="RefSeq" id="WP_230476075.1">
    <property type="nucleotide sequence ID" value="NZ_CP072842.1"/>
</dbReference>
<accession>A0ABX7XBZ7</accession>
<sequence>MKTKNYLLISIACFLLSLALPVQYDLSESFEEFNFSHSVGLLYLLCGYITIFDEKIDFICWLGNLTILLSWIFFRKNKVSKFLSVLAFVQMSLFGLDLILRINLINVINYESFPVGYLFWLASSIFMIFYHFNPIQNNIKNI</sequence>
<dbReference type="Proteomes" id="UP000672011">
    <property type="component" value="Chromosome"/>
</dbReference>
<reference evidence="3" key="2">
    <citation type="submission" date="2021-04" db="EMBL/GenBank/DDBJ databases">
        <title>Taxonomy of Flavobacteriaceae bacterium ZY171143.</title>
        <authorList>
            <person name="Li F."/>
        </authorList>
    </citation>
    <scope>NUCLEOTIDE SEQUENCE [LARGE SCALE GENOMIC DNA]</scope>
    <source>
        <strain evidence="3">ZY171143</strain>
    </source>
</reference>
<dbReference type="EMBL" id="CP072842">
    <property type="protein sequence ID" value="QTV05433.1"/>
    <property type="molecule type" value="Genomic_DNA"/>
</dbReference>
<feature type="transmembrane region" description="Helical" evidence="1">
    <location>
        <begin position="80"/>
        <end position="100"/>
    </location>
</feature>
<keyword evidence="1" id="KW-1133">Transmembrane helix</keyword>
<name>A0ABX7XBZ7_9FLAO</name>
<evidence type="ECO:0000256" key="1">
    <source>
        <dbReference type="SAM" id="Phobius"/>
    </source>
</evidence>
<evidence type="ECO:0000313" key="2">
    <source>
        <dbReference type="EMBL" id="QTV05433.1"/>
    </source>
</evidence>
<protein>
    <recommendedName>
        <fullName evidence="4">DUF3021 family protein</fullName>
    </recommendedName>
</protein>
<keyword evidence="3" id="KW-1185">Reference proteome</keyword>
<feature type="transmembrane region" description="Helical" evidence="1">
    <location>
        <begin position="58"/>
        <end position="74"/>
    </location>
</feature>
<feature type="transmembrane region" description="Helical" evidence="1">
    <location>
        <begin position="112"/>
        <end position="132"/>
    </location>
</feature>
<reference evidence="2 3" key="1">
    <citation type="journal article" date="2021" name="Int. J. Syst. Evol. Microbiol.">
        <title>Faecalibacter bovis sp. nov., isolated from cow faeces.</title>
        <authorList>
            <person name="Li F."/>
            <person name="Zhao W."/>
            <person name="Hong Q."/>
            <person name="Shao Q."/>
            <person name="Song J."/>
            <person name="Yang S."/>
        </authorList>
    </citation>
    <scope>NUCLEOTIDE SEQUENCE [LARGE SCALE GENOMIC DNA]</scope>
    <source>
        <strain evidence="2 3">ZY171143</strain>
    </source>
</reference>
<keyword evidence="1" id="KW-0472">Membrane</keyword>
<evidence type="ECO:0008006" key="4">
    <source>
        <dbReference type="Google" id="ProtNLM"/>
    </source>
</evidence>
<evidence type="ECO:0000313" key="3">
    <source>
        <dbReference type="Proteomes" id="UP000672011"/>
    </source>
</evidence>
<proteinExistence type="predicted"/>